<evidence type="ECO:0000313" key="2">
    <source>
        <dbReference type="EMBL" id="SDL13809.1"/>
    </source>
</evidence>
<keyword evidence="3" id="KW-1185">Reference proteome</keyword>
<sequence>MKKALLLLSLSALSVAGYSQCNQKLALESSKTEYLDAAGTVQRTVDENSTLSIGTKDITIIPGGQTDHQMNGTIESVVSCAWSTPYKTGKTVLKAVFGDVSGDQKHATLTIEGKDGALTFLMEIDEFKDKKIRVSLSKFEEAK</sequence>
<organism evidence="2 3">
    <name type="scientific">Siphonobacter aquaeclarae</name>
    <dbReference type="NCBI Taxonomy" id="563176"/>
    <lineage>
        <taxon>Bacteria</taxon>
        <taxon>Pseudomonadati</taxon>
        <taxon>Bacteroidota</taxon>
        <taxon>Cytophagia</taxon>
        <taxon>Cytophagales</taxon>
        <taxon>Cytophagaceae</taxon>
        <taxon>Siphonobacter</taxon>
    </lineage>
</organism>
<keyword evidence="1" id="KW-0732">Signal</keyword>
<evidence type="ECO:0000313" key="3">
    <source>
        <dbReference type="Proteomes" id="UP000198901"/>
    </source>
</evidence>
<evidence type="ECO:0008006" key="4">
    <source>
        <dbReference type="Google" id="ProtNLM"/>
    </source>
</evidence>
<dbReference type="Proteomes" id="UP000198901">
    <property type="component" value="Unassembled WGS sequence"/>
</dbReference>
<reference evidence="2 3" key="1">
    <citation type="submission" date="2016-10" db="EMBL/GenBank/DDBJ databases">
        <authorList>
            <person name="de Groot N.N."/>
        </authorList>
    </citation>
    <scope>NUCLEOTIDE SEQUENCE [LARGE SCALE GENOMIC DNA]</scope>
    <source>
        <strain evidence="2 3">DSM 21668</strain>
    </source>
</reference>
<proteinExistence type="predicted"/>
<gene>
    <name evidence="2" type="ORF">SAMN04488090_0110</name>
</gene>
<feature type="signal peptide" evidence="1">
    <location>
        <begin position="1"/>
        <end position="21"/>
    </location>
</feature>
<evidence type="ECO:0000256" key="1">
    <source>
        <dbReference type="SAM" id="SignalP"/>
    </source>
</evidence>
<dbReference type="AlphaFoldDB" id="A0A1G9HLL1"/>
<dbReference type="EMBL" id="FNGS01000001">
    <property type="protein sequence ID" value="SDL13809.1"/>
    <property type="molecule type" value="Genomic_DNA"/>
</dbReference>
<dbReference type="RefSeq" id="WP_093196474.1">
    <property type="nucleotide sequence ID" value="NZ_FNGS01000001.1"/>
</dbReference>
<feature type="chain" id="PRO_5011557918" description="Lipocalin-like domain-containing protein" evidence="1">
    <location>
        <begin position="22"/>
        <end position="143"/>
    </location>
</feature>
<name>A0A1G9HLL1_9BACT</name>
<dbReference type="OrthoDB" id="958110at2"/>
<accession>A0A1G9HLL1</accession>
<protein>
    <recommendedName>
        <fullName evidence="4">Lipocalin-like domain-containing protein</fullName>
    </recommendedName>
</protein>